<dbReference type="RefSeq" id="WP_120710436.1">
    <property type="nucleotide sequence ID" value="NZ_RBCJ01000001.1"/>
</dbReference>
<dbReference type="InterPro" id="IPR028994">
    <property type="entry name" value="Integrin_alpha_N"/>
</dbReference>
<dbReference type="OrthoDB" id="9816120at2"/>
<keyword evidence="1 2" id="KW-0732">Signal</keyword>
<feature type="chain" id="PRO_5017281641" evidence="2">
    <location>
        <begin position="24"/>
        <end position="401"/>
    </location>
</feature>
<proteinExistence type="predicted"/>
<comment type="caution">
    <text evidence="3">The sequence shown here is derived from an EMBL/GenBank/DDBJ whole genome shotgun (WGS) entry which is preliminary data.</text>
</comment>
<dbReference type="SUPFAM" id="SSF69318">
    <property type="entry name" value="Integrin alpha N-terminal domain"/>
    <property type="match status" value="2"/>
</dbReference>
<dbReference type="PANTHER" id="PTHR44103:SF1">
    <property type="entry name" value="PROPROTEIN CONVERTASE P"/>
    <property type="match status" value="1"/>
</dbReference>
<dbReference type="AlphaFoldDB" id="A0A3B0CG63"/>
<gene>
    <name evidence="3" type="ORF">D7Z94_05195</name>
</gene>
<evidence type="ECO:0000256" key="1">
    <source>
        <dbReference type="ARBA" id="ARBA00022729"/>
    </source>
</evidence>
<dbReference type="Proteomes" id="UP000276603">
    <property type="component" value="Unassembled WGS sequence"/>
</dbReference>
<feature type="signal peptide" evidence="2">
    <location>
        <begin position="1"/>
        <end position="23"/>
    </location>
</feature>
<evidence type="ECO:0000313" key="4">
    <source>
        <dbReference type="Proteomes" id="UP000276603"/>
    </source>
</evidence>
<dbReference type="EMBL" id="RBCJ01000001">
    <property type="protein sequence ID" value="RKN83229.1"/>
    <property type="molecule type" value="Genomic_DNA"/>
</dbReference>
<dbReference type="PANTHER" id="PTHR44103">
    <property type="entry name" value="PROPROTEIN CONVERTASE P"/>
    <property type="match status" value="1"/>
</dbReference>
<dbReference type="Gene3D" id="2.130.10.130">
    <property type="entry name" value="Integrin alpha, N-terminal"/>
    <property type="match status" value="2"/>
</dbReference>
<organism evidence="3 4">
    <name type="scientific">Ulvibacterium marinum</name>
    <dbReference type="NCBI Taxonomy" id="2419782"/>
    <lineage>
        <taxon>Bacteria</taxon>
        <taxon>Pseudomonadati</taxon>
        <taxon>Bacteroidota</taxon>
        <taxon>Flavobacteriia</taxon>
        <taxon>Flavobacteriales</taxon>
        <taxon>Flavobacteriaceae</taxon>
        <taxon>Ulvibacterium</taxon>
    </lineage>
</organism>
<evidence type="ECO:0000256" key="2">
    <source>
        <dbReference type="SAM" id="SignalP"/>
    </source>
</evidence>
<accession>A0A3B0CG63</accession>
<sequence length="401" mass="44571">MKKPSFTVILAFGMFLSFQLSHAQIDFSKHVLVNGTADKWWARSHADVNNDGLLDFFVIHNNANGGALLWYETVPGFGESKKHLIAETGPEGKKFAAGDLASGDIDNDGDIDVLGPVSPGEWGGSSEPLTLYWYENPGWEAHKIAVFPSFVKDFDLEDLNGDGKLDVAGTTHHSRRLFVYRQDNPDSWSKATEVYVEHLHEGQHVGDVDGDGDLDVVSTAFWFKNPGGDMTGVWSVKSIDPYWNSDDGYDWIHNSTKIFCADIDGDQRDEVFISCSEKFRTRVAWYDLDPDCGDQWVKHEIGTNAFAHTLQVGDMDNDGDLDVLSGNNGDQGYPETSPVILFLQGEGESGGPIWQEQILTMEGAYNSYIGDVEGDGDLDFFRYAGHEGKSYELWLNKTVDK</sequence>
<keyword evidence="4" id="KW-1185">Reference proteome</keyword>
<reference evidence="3 4" key="1">
    <citation type="submission" date="2018-10" db="EMBL/GenBank/DDBJ databases">
        <title>Ulvibacterium marinum gen. nov., sp. nov., a novel marine bacterium of the family Flavobacteriaceae, isolated from a culture of the green alga Ulva prolifera.</title>
        <authorList>
            <person name="Zhang Z."/>
        </authorList>
    </citation>
    <scope>NUCLEOTIDE SEQUENCE [LARGE SCALE GENOMIC DNA]</scope>
    <source>
        <strain evidence="3 4">CCMM003</strain>
    </source>
</reference>
<dbReference type="InterPro" id="IPR013517">
    <property type="entry name" value="FG-GAP"/>
</dbReference>
<name>A0A3B0CG63_9FLAO</name>
<dbReference type="Pfam" id="PF13517">
    <property type="entry name" value="FG-GAP_3"/>
    <property type="match status" value="3"/>
</dbReference>
<evidence type="ECO:0000313" key="3">
    <source>
        <dbReference type="EMBL" id="RKN83229.1"/>
    </source>
</evidence>
<protein>
    <submittedName>
        <fullName evidence="3">VCBS repeat-containing protein</fullName>
    </submittedName>
</protein>